<evidence type="ECO:0000256" key="10">
    <source>
        <dbReference type="SAM" id="MobiDB-lite"/>
    </source>
</evidence>
<proteinExistence type="predicted"/>
<evidence type="ECO:0000256" key="2">
    <source>
        <dbReference type="ARBA" id="ARBA00012483"/>
    </source>
</evidence>
<dbReference type="Gramene" id="AUR62029811-RA">
    <property type="protein sequence ID" value="AUR62029811-RA:cds"/>
    <property type="gene ID" value="AUR62029811"/>
</dbReference>
<keyword evidence="7" id="KW-0862">Zinc</keyword>
<evidence type="ECO:0000256" key="8">
    <source>
        <dbReference type="PROSITE-ProRule" id="PRU00175"/>
    </source>
</evidence>
<keyword evidence="11" id="KW-0812">Transmembrane</keyword>
<feature type="transmembrane region" description="Helical" evidence="11">
    <location>
        <begin position="515"/>
        <end position="536"/>
    </location>
</feature>
<evidence type="ECO:0000256" key="4">
    <source>
        <dbReference type="ARBA" id="ARBA00022723"/>
    </source>
</evidence>
<feature type="coiled-coil region" evidence="9">
    <location>
        <begin position="2"/>
        <end position="29"/>
    </location>
</feature>
<keyword evidence="11" id="KW-1133">Transmembrane helix</keyword>
<dbReference type="EnsemblPlants" id="AUR62029811-RA">
    <property type="protein sequence ID" value="AUR62029811-RA:cds"/>
    <property type="gene ID" value="AUR62029811"/>
</dbReference>
<dbReference type="Proteomes" id="UP000596660">
    <property type="component" value="Unplaced"/>
</dbReference>
<accession>A0A803MI63</accession>
<dbReference type="SUPFAM" id="SSF57850">
    <property type="entry name" value="RING/U-box"/>
    <property type="match status" value="1"/>
</dbReference>
<protein>
    <recommendedName>
        <fullName evidence="2">RING-type E3 ubiquitin transferase</fullName>
        <ecNumber evidence="2">2.3.2.27</ecNumber>
    </recommendedName>
</protein>
<evidence type="ECO:0000313" key="13">
    <source>
        <dbReference type="EnsemblPlants" id="AUR62029811-RA:cds"/>
    </source>
</evidence>
<dbReference type="OMA" id="CKDPLPI"/>
<keyword evidence="4" id="KW-0479">Metal-binding</keyword>
<dbReference type="GO" id="GO:0061630">
    <property type="term" value="F:ubiquitin protein ligase activity"/>
    <property type="evidence" value="ECO:0007669"/>
    <property type="project" value="UniProtKB-EC"/>
</dbReference>
<keyword evidence="3" id="KW-0808">Transferase</keyword>
<evidence type="ECO:0000256" key="3">
    <source>
        <dbReference type="ARBA" id="ARBA00022679"/>
    </source>
</evidence>
<dbReference type="InterPro" id="IPR001841">
    <property type="entry name" value="Znf_RING"/>
</dbReference>
<dbReference type="PANTHER" id="PTHR15710">
    <property type="entry name" value="E3 UBIQUITIN-PROTEIN LIGASE PRAJA"/>
    <property type="match status" value="1"/>
</dbReference>
<dbReference type="FunFam" id="3.30.40.10:FF:000022">
    <property type="entry name" value="E3 ubiquitin-protein ligase RING1-like"/>
    <property type="match status" value="1"/>
</dbReference>
<feature type="region of interest" description="Disordered" evidence="10">
    <location>
        <begin position="543"/>
        <end position="565"/>
    </location>
</feature>
<feature type="domain" description="RING-type" evidence="12">
    <location>
        <begin position="402"/>
        <end position="443"/>
    </location>
</feature>
<comment type="catalytic activity">
    <reaction evidence="1">
        <text>S-ubiquitinyl-[E2 ubiquitin-conjugating enzyme]-L-cysteine + [acceptor protein]-L-lysine = [E2 ubiquitin-conjugating enzyme]-L-cysteine + N(6)-ubiquitinyl-[acceptor protein]-L-lysine.</text>
        <dbReference type="EC" id="2.3.2.27"/>
    </reaction>
</comment>
<dbReference type="EC" id="2.3.2.27" evidence="2"/>
<evidence type="ECO:0000256" key="5">
    <source>
        <dbReference type="ARBA" id="ARBA00022771"/>
    </source>
</evidence>
<dbReference type="PROSITE" id="PS50089">
    <property type="entry name" value="ZF_RING_2"/>
    <property type="match status" value="1"/>
</dbReference>
<dbReference type="Gene3D" id="3.30.40.10">
    <property type="entry name" value="Zinc/RING finger domain, C3HC4 (zinc finger)"/>
    <property type="match status" value="1"/>
</dbReference>
<keyword evidence="14" id="KW-1185">Reference proteome</keyword>
<keyword evidence="11" id="KW-0472">Membrane</keyword>
<dbReference type="PANTHER" id="PTHR15710:SF242">
    <property type="entry name" value="OS06G0633500 PROTEIN"/>
    <property type="match status" value="1"/>
</dbReference>
<name>A0A803MI63_CHEQI</name>
<reference evidence="13" key="1">
    <citation type="journal article" date="2017" name="Nature">
        <title>The genome of Chenopodium quinoa.</title>
        <authorList>
            <person name="Jarvis D.E."/>
            <person name="Ho Y.S."/>
            <person name="Lightfoot D.J."/>
            <person name="Schmoeckel S.M."/>
            <person name="Li B."/>
            <person name="Borm T.J.A."/>
            <person name="Ohyanagi H."/>
            <person name="Mineta K."/>
            <person name="Michell C.T."/>
            <person name="Saber N."/>
            <person name="Kharbatia N.M."/>
            <person name="Rupper R.R."/>
            <person name="Sharp A.R."/>
            <person name="Dally N."/>
            <person name="Boughton B.A."/>
            <person name="Woo Y.H."/>
            <person name="Gao G."/>
            <person name="Schijlen E.G.W.M."/>
            <person name="Guo X."/>
            <person name="Momin A.A."/>
            <person name="Negrao S."/>
            <person name="Al-Babili S."/>
            <person name="Gehring C."/>
            <person name="Roessner U."/>
            <person name="Jung C."/>
            <person name="Murphy K."/>
            <person name="Arold S.T."/>
            <person name="Gojobori T."/>
            <person name="van der Linden C.G."/>
            <person name="van Loo E.N."/>
            <person name="Jellen E.N."/>
            <person name="Maughan P.J."/>
            <person name="Tester M."/>
        </authorList>
    </citation>
    <scope>NUCLEOTIDE SEQUENCE [LARGE SCALE GENOMIC DNA]</scope>
    <source>
        <strain evidence="13">cv. PI 614886</strain>
    </source>
</reference>
<feature type="compositionally biased region" description="Polar residues" evidence="10">
    <location>
        <begin position="543"/>
        <end position="552"/>
    </location>
</feature>
<evidence type="ECO:0000256" key="9">
    <source>
        <dbReference type="SAM" id="Coils"/>
    </source>
</evidence>
<evidence type="ECO:0000259" key="12">
    <source>
        <dbReference type="PROSITE" id="PS50089"/>
    </source>
</evidence>
<evidence type="ECO:0000313" key="14">
    <source>
        <dbReference type="Proteomes" id="UP000596660"/>
    </source>
</evidence>
<evidence type="ECO:0000256" key="11">
    <source>
        <dbReference type="SAM" id="Phobius"/>
    </source>
</evidence>
<dbReference type="GO" id="GO:0005737">
    <property type="term" value="C:cytoplasm"/>
    <property type="evidence" value="ECO:0007669"/>
    <property type="project" value="TreeGrafter"/>
</dbReference>
<dbReference type="InterPro" id="IPR013083">
    <property type="entry name" value="Znf_RING/FYVE/PHD"/>
</dbReference>
<dbReference type="Pfam" id="PF13639">
    <property type="entry name" value="zf-RING_2"/>
    <property type="match status" value="1"/>
</dbReference>
<organism evidence="13 14">
    <name type="scientific">Chenopodium quinoa</name>
    <name type="common">Quinoa</name>
    <dbReference type="NCBI Taxonomy" id="63459"/>
    <lineage>
        <taxon>Eukaryota</taxon>
        <taxon>Viridiplantae</taxon>
        <taxon>Streptophyta</taxon>
        <taxon>Embryophyta</taxon>
        <taxon>Tracheophyta</taxon>
        <taxon>Spermatophyta</taxon>
        <taxon>Magnoliopsida</taxon>
        <taxon>eudicotyledons</taxon>
        <taxon>Gunneridae</taxon>
        <taxon>Pentapetalae</taxon>
        <taxon>Caryophyllales</taxon>
        <taxon>Chenopodiaceae</taxon>
        <taxon>Chenopodioideae</taxon>
        <taxon>Atripliceae</taxon>
        <taxon>Chenopodium</taxon>
    </lineage>
</organism>
<evidence type="ECO:0000256" key="6">
    <source>
        <dbReference type="ARBA" id="ARBA00022786"/>
    </source>
</evidence>
<dbReference type="AlphaFoldDB" id="A0A803MI63"/>
<keyword evidence="5 8" id="KW-0863">Zinc-finger</keyword>
<evidence type="ECO:0000256" key="1">
    <source>
        <dbReference type="ARBA" id="ARBA00000900"/>
    </source>
</evidence>
<evidence type="ECO:0000256" key="7">
    <source>
        <dbReference type="ARBA" id="ARBA00022833"/>
    </source>
</evidence>
<dbReference type="SMART" id="SM00184">
    <property type="entry name" value="RING"/>
    <property type="match status" value="1"/>
</dbReference>
<reference evidence="13" key="2">
    <citation type="submission" date="2021-03" db="UniProtKB">
        <authorList>
            <consortium name="EnsemblPlants"/>
        </authorList>
    </citation>
    <scope>IDENTIFICATION</scope>
</reference>
<keyword evidence="6" id="KW-0833">Ubl conjugation pathway</keyword>
<dbReference type="GO" id="GO:0016567">
    <property type="term" value="P:protein ubiquitination"/>
    <property type="evidence" value="ECO:0007669"/>
    <property type="project" value="TreeGrafter"/>
</dbReference>
<keyword evidence="9" id="KW-0175">Coiled coil</keyword>
<sequence length="576" mass="63940">MVASATQRCDNLDEQMAGVQTRLEAMEAMELDLQTNTLVSPHSNLPGHVNNGSTNDRVEMPEACGLCGRTLSLEDENNSGLQSVNICDDCKFLLVEDFGTPAHNSLRRRVSGGRSINGSSEVIENFSQQFSQIISLARHTEPEHEDVRGDTDPNVMVLQPASSNTTPNGSSRWRRLFSETGSEGFNSDSFYGESESNVSVGGHRIYHSNSDALSFSTYEGDSGVSIDDHTYFDIDLFVQSMERSDIDSDTDIDPMHAGIVHWNSDEDEVEDGEWEEIDAEENTVRPREIRAHIDSSAGNDYFVEHSRTDSSEFERMIRRRIREVRDLQIPSIPASMEVFGEAPYSGDPANYLDSLVFEEFLDHLTETDNARRGAPPAAVSFIDKLPLVVITDEHLKPDGLACAICKDLLMIGIEVNQLPCCHLYHPSCILPWLSARNSCPLCRYELPTDDRDYERGKRHASHRMFSSEIQEGRDDGFSVATDTSEVDESQDFAAALGDLGPPAIISHTNGRRGGWLFSAAAPIFGLAGIVLVLWLGNSLAGSSNGQTNSNGWPPQPIQPSGSGSRNEREKRWWWWF</sequence>
<dbReference type="GO" id="GO:0008270">
    <property type="term" value="F:zinc ion binding"/>
    <property type="evidence" value="ECO:0007669"/>
    <property type="project" value="UniProtKB-KW"/>
</dbReference>